<evidence type="ECO:0000256" key="1">
    <source>
        <dbReference type="ARBA" id="ARBA00022679"/>
    </source>
</evidence>
<keyword evidence="6" id="KW-0812">Transmembrane</keyword>
<dbReference type="Gene3D" id="1.10.510.10">
    <property type="entry name" value="Transferase(Phosphotransferase) domain 1"/>
    <property type="match status" value="1"/>
</dbReference>
<evidence type="ECO:0000256" key="5">
    <source>
        <dbReference type="SAM" id="MobiDB-lite"/>
    </source>
</evidence>
<dbReference type="GO" id="GO:0004674">
    <property type="term" value="F:protein serine/threonine kinase activity"/>
    <property type="evidence" value="ECO:0007669"/>
    <property type="project" value="TreeGrafter"/>
</dbReference>
<dbReference type="AlphaFoldDB" id="A0A382FV01"/>
<dbReference type="PROSITE" id="PS50011">
    <property type="entry name" value="PROTEIN_KINASE_DOM"/>
    <property type="match status" value="1"/>
</dbReference>
<feature type="transmembrane region" description="Helical" evidence="6">
    <location>
        <begin position="160"/>
        <end position="182"/>
    </location>
</feature>
<keyword evidence="6" id="KW-1133">Transmembrane helix</keyword>
<sequence length="502" mass="55663">DSPTGTLGTNSGTQYGTVMGTPSFMAPEQAEGRLDAINERTDIYSLGAILYNILTLRPPITGEGTNAELMERVKAGRITPPIVFNANTGNAAVLLHCPDRQIPDAISAVAMQALAREPSRRYHDVFELQHDIAAYAAGYAPIAEHASAFRQFRLTLRRNSTLAAATSIIALLIIGFGIHAHLKNREQAETVTHFRQAAPTSYQAAGQLMSQGRFNEALTTSKLATELDPNKPEHWRRLARIHLALQNPTATLNALKQAGKFGSANKFTTQAGQLCERLTKEYGMEKLPLHGMAEVCHWQYRRNMNMDARYTLFMIEIEKTNVWQTAQAEVKRLGLSGRLKRDTHGYLDLNFAGTKTSNLKHFAHLPINRLNLRQTQVEDLSSLARMPLRELHLSYSSVRDLAPLRARPLRTLTVAFAPVESIEPLTGAPLVHLILSSTQVKDLTPLGRMPLHTLHLDRTPITNLKPLAGLPIRELRLDGCEQLSNLTPLAQCTNLEVLTLPR</sequence>
<keyword evidence="4" id="KW-0067">ATP-binding</keyword>
<dbReference type="InterPro" id="IPR032675">
    <property type="entry name" value="LRR_dom_sf"/>
</dbReference>
<dbReference type="InterPro" id="IPR000719">
    <property type="entry name" value="Prot_kinase_dom"/>
</dbReference>
<evidence type="ECO:0000313" key="8">
    <source>
        <dbReference type="EMBL" id="SVB66469.1"/>
    </source>
</evidence>
<dbReference type="EMBL" id="UINC01051841">
    <property type="protein sequence ID" value="SVB66469.1"/>
    <property type="molecule type" value="Genomic_DNA"/>
</dbReference>
<dbReference type="SUPFAM" id="SSF56112">
    <property type="entry name" value="Protein kinase-like (PK-like)"/>
    <property type="match status" value="1"/>
</dbReference>
<gene>
    <name evidence="8" type="ORF">METZ01_LOCUS219323</name>
</gene>
<keyword evidence="6" id="KW-0472">Membrane</keyword>
<dbReference type="Gene3D" id="3.80.10.10">
    <property type="entry name" value="Ribonuclease Inhibitor"/>
    <property type="match status" value="1"/>
</dbReference>
<feature type="domain" description="Protein kinase" evidence="7">
    <location>
        <begin position="1"/>
        <end position="133"/>
    </location>
</feature>
<keyword evidence="2" id="KW-0547">Nucleotide-binding</keyword>
<reference evidence="8" key="1">
    <citation type="submission" date="2018-05" db="EMBL/GenBank/DDBJ databases">
        <authorList>
            <person name="Lanie J.A."/>
            <person name="Ng W.-L."/>
            <person name="Kazmierczak K.M."/>
            <person name="Andrzejewski T.M."/>
            <person name="Davidsen T.M."/>
            <person name="Wayne K.J."/>
            <person name="Tettelin H."/>
            <person name="Glass J.I."/>
            <person name="Rusch D."/>
            <person name="Podicherti R."/>
            <person name="Tsui H.-C.T."/>
            <person name="Winkler M.E."/>
        </authorList>
    </citation>
    <scope>NUCLEOTIDE SEQUENCE</scope>
</reference>
<dbReference type="GO" id="GO:0005524">
    <property type="term" value="F:ATP binding"/>
    <property type="evidence" value="ECO:0007669"/>
    <property type="project" value="UniProtKB-KW"/>
</dbReference>
<feature type="region of interest" description="Disordered" evidence="5">
    <location>
        <begin position="1"/>
        <end position="21"/>
    </location>
</feature>
<accession>A0A382FV01</accession>
<evidence type="ECO:0000256" key="4">
    <source>
        <dbReference type="ARBA" id="ARBA00022840"/>
    </source>
</evidence>
<dbReference type="SUPFAM" id="SSF52058">
    <property type="entry name" value="L domain-like"/>
    <property type="match status" value="1"/>
</dbReference>
<evidence type="ECO:0000259" key="7">
    <source>
        <dbReference type="PROSITE" id="PS50011"/>
    </source>
</evidence>
<evidence type="ECO:0000256" key="3">
    <source>
        <dbReference type="ARBA" id="ARBA00022777"/>
    </source>
</evidence>
<evidence type="ECO:0000256" key="6">
    <source>
        <dbReference type="SAM" id="Phobius"/>
    </source>
</evidence>
<keyword evidence="1" id="KW-0808">Transferase</keyword>
<feature type="compositionally biased region" description="Polar residues" evidence="5">
    <location>
        <begin position="1"/>
        <end position="16"/>
    </location>
</feature>
<feature type="non-terminal residue" evidence="8">
    <location>
        <position position="1"/>
    </location>
</feature>
<dbReference type="SUPFAM" id="SSF48452">
    <property type="entry name" value="TPR-like"/>
    <property type="match status" value="1"/>
</dbReference>
<name>A0A382FV01_9ZZZZ</name>
<dbReference type="PANTHER" id="PTHR43289:SF6">
    <property type="entry name" value="SERINE_THREONINE-PROTEIN KINASE NEKL-3"/>
    <property type="match status" value="1"/>
</dbReference>
<dbReference type="PANTHER" id="PTHR43289">
    <property type="entry name" value="MITOGEN-ACTIVATED PROTEIN KINASE KINASE KINASE 20-RELATED"/>
    <property type="match status" value="1"/>
</dbReference>
<keyword evidence="3" id="KW-0418">Kinase</keyword>
<dbReference type="InterPro" id="IPR011990">
    <property type="entry name" value="TPR-like_helical_dom_sf"/>
</dbReference>
<dbReference type="Gene3D" id="1.25.40.10">
    <property type="entry name" value="Tetratricopeptide repeat domain"/>
    <property type="match status" value="1"/>
</dbReference>
<protein>
    <recommendedName>
        <fullName evidence="7">Protein kinase domain-containing protein</fullName>
    </recommendedName>
</protein>
<evidence type="ECO:0000256" key="2">
    <source>
        <dbReference type="ARBA" id="ARBA00022741"/>
    </source>
</evidence>
<dbReference type="InterPro" id="IPR011009">
    <property type="entry name" value="Kinase-like_dom_sf"/>
</dbReference>
<organism evidence="8">
    <name type="scientific">marine metagenome</name>
    <dbReference type="NCBI Taxonomy" id="408172"/>
    <lineage>
        <taxon>unclassified sequences</taxon>
        <taxon>metagenomes</taxon>
        <taxon>ecological metagenomes</taxon>
    </lineage>
</organism>
<proteinExistence type="predicted"/>